<dbReference type="Pfam" id="PF09697">
    <property type="entry name" value="Porph_ging"/>
    <property type="match status" value="1"/>
</dbReference>
<feature type="chain" id="PRO_5009185754" description="GLPGLI family protein" evidence="1">
    <location>
        <begin position="20"/>
        <end position="259"/>
    </location>
</feature>
<reference evidence="2 3" key="1">
    <citation type="submission" date="2016-08" db="EMBL/GenBank/DDBJ databases">
        <title>Draft genome of Fabibacter sp. strain SK-8.</title>
        <authorList>
            <person name="Wong S.-K."/>
            <person name="Hamasaki K."/>
            <person name="Yoshizawa S."/>
        </authorList>
    </citation>
    <scope>NUCLEOTIDE SEQUENCE [LARGE SCALE GENOMIC DNA]</scope>
    <source>
        <strain evidence="2 3">SK-8</strain>
    </source>
</reference>
<sequence>MKTRFTLFFLLIISVGLFAQSESSGKITYEQITTYDFGDYKSDPLWEAWLADQPKQGKYRYLLSFAGNTAFYEKDPNDNLKTSEKLQSALKKANWGKGPKPEIQKVYYDFNEGLQVEQTEFMTRKFQVSSSIEPLAWKLSAKKKKILNYICFGADTEKDGIKYTAWFTSEIPISGGPAGYIGLPGLILAIEKNEEVFILATDIDLSYESKDLGAQLEDGKKMSKEAFDQIVAAKTEEFKENMKNKSKAGAKGFGGKGQE</sequence>
<comment type="caution">
    <text evidence="2">The sequence shown here is derived from an EMBL/GenBank/DDBJ whole genome shotgun (WGS) entry which is preliminary data.</text>
</comment>
<proteinExistence type="predicted"/>
<dbReference type="EMBL" id="MDGQ01000005">
    <property type="protein sequence ID" value="OEK04598.1"/>
    <property type="molecule type" value="Genomic_DNA"/>
</dbReference>
<dbReference type="AlphaFoldDB" id="A0A1E5SZP3"/>
<evidence type="ECO:0000313" key="3">
    <source>
        <dbReference type="Proteomes" id="UP000095552"/>
    </source>
</evidence>
<name>A0A1E5SZP3_9BACT</name>
<evidence type="ECO:0000256" key="1">
    <source>
        <dbReference type="SAM" id="SignalP"/>
    </source>
</evidence>
<keyword evidence="1" id="KW-0732">Signal</keyword>
<evidence type="ECO:0000313" key="2">
    <source>
        <dbReference type="EMBL" id="OEK04598.1"/>
    </source>
</evidence>
<accession>A0A1E5SZP3</accession>
<feature type="signal peptide" evidence="1">
    <location>
        <begin position="1"/>
        <end position="19"/>
    </location>
</feature>
<dbReference type="RefSeq" id="WP_069836102.1">
    <property type="nucleotide sequence ID" value="NZ_MDGQ01000005.1"/>
</dbReference>
<dbReference type="OrthoDB" id="1440774at2"/>
<dbReference type="Proteomes" id="UP000095552">
    <property type="component" value="Unassembled WGS sequence"/>
</dbReference>
<organism evidence="2 3">
    <name type="scientific">Roseivirga misakiensis</name>
    <dbReference type="NCBI Taxonomy" id="1563681"/>
    <lineage>
        <taxon>Bacteria</taxon>
        <taxon>Pseudomonadati</taxon>
        <taxon>Bacteroidota</taxon>
        <taxon>Cytophagia</taxon>
        <taxon>Cytophagales</taxon>
        <taxon>Roseivirgaceae</taxon>
        <taxon>Roseivirga</taxon>
    </lineage>
</organism>
<protein>
    <recommendedName>
        <fullName evidence="4">GLPGLI family protein</fullName>
    </recommendedName>
</protein>
<keyword evidence="3" id="KW-1185">Reference proteome</keyword>
<dbReference type="STRING" id="1563681.BFP71_14145"/>
<gene>
    <name evidence="2" type="ORF">BFP71_14145</name>
</gene>
<dbReference type="InterPro" id="IPR005901">
    <property type="entry name" value="GLPGLI"/>
</dbReference>
<dbReference type="NCBIfam" id="TIGR01200">
    <property type="entry name" value="GLPGLI"/>
    <property type="match status" value="1"/>
</dbReference>
<evidence type="ECO:0008006" key="4">
    <source>
        <dbReference type="Google" id="ProtNLM"/>
    </source>
</evidence>